<proteinExistence type="inferred from homology"/>
<comment type="caution">
    <text evidence="8">The sequence shown here is derived from an EMBL/GenBank/DDBJ whole genome shotgun (WGS) entry which is preliminary data.</text>
</comment>
<feature type="transmembrane region" description="Helical" evidence="6">
    <location>
        <begin position="105"/>
        <end position="123"/>
    </location>
</feature>
<evidence type="ECO:0000256" key="2">
    <source>
        <dbReference type="ARBA" id="ARBA00008130"/>
    </source>
</evidence>
<dbReference type="InterPro" id="IPR042099">
    <property type="entry name" value="ANL_N_sf"/>
</dbReference>
<dbReference type="PRINTS" id="PR00251">
    <property type="entry name" value="BACTRLOPSIN"/>
</dbReference>
<dbReference type="OrthoDB" id="536545at2759"/>
<dbReference type="Pfam" id="PF01036">
    <property type="entry name" value="Bac_rhodopsin"/>
    <property type="match status" value="1"/>
</dbReference>
<keyword evidence="9" id="KW-1185">Reference proteome</keyword>
<dbReference type="SUPFAM" id="SSF56801">
    <property type="entry name" value="Acetyl-CoA synthetase-like"/>
    <property type="match status" value="1"/>
</dbReference>
<keyword evidence="5 6" id="KW-0472">Membrane</keyword>
<dbReference type="GO" id="GO:0005783">
    <property type="term" value="C:endoplasmic reticulum"/>
    <property type="evidence" value="ECO:0007669"/>
    <property type="project" value="TreeGrafter"/>
</dbReference>
<reference evidence="8" key="2">
    <citation type="submission" date="2020-04" db="EMBL/GenBank/DDBJ databases">
        <authorList>
            <person name="Santos R.A.C."/>
            <person name="Steenwyk J.L."/>
            <person name="Rivero-Menendez O."/>
            <person name="Mead M.E."/>
            <person name="Silva L.P."/>
            <person name="Bastos R.W."/>
            <person name="Alastruey-Izquierdo A."/>
            <person name="Goldman G.H."/>
            <person name="Rokas A."/>
        </authorList>
    </citation>
    <scope>NUCLEOTIDE SEQUENCE</scope>
    <source>
        <strain evidence="8">CNM-CM6805</strain>
    </source>
</reference>
<dbReference type="AlphaFoldDB" id="A0A8H4MC40"/>
<sequence>MYILARGNDAIKVNPITGVDESLTVHGSDWLWAVTAIYCFALIGCLVMSFAAKESQRVFHYLFTFSLLVGAITYYAQASNLGWSRVDQVNNLGNGGIRQVFWVKYVNWMLAFPSVTLALGLISGVSWTTIICNICLSLFWVGSYLAGAYVPSSYKWGFFAFGTFAWLILAMSTINESRAAAHLVGIDKDYIMLSGWTNLLWIIYPVAWGLTDGGNRIGVTGSSIFFGVLDTLMVPVLSAAFLFFARNWDYHKLSIAFSDSRPSRETDAAAVLKENAPHASTRLYSFTCDGWFHTGDYGYLDEHCNLYIIDRIKELIKTGGGYGSHVSATEIEEVVFSHEAVANAVVIGDRDERSQIDRPTAFVVLKATYDRCPSDDSGDPMLC</sequence>
<dbReference type="PANTHER" id="PTHR28286:SF1">
    <property type="entry name" value="30 KDA HEAT SHOCK PROTEIN-RELATED"/>
    <property type="match status" value="1"/>
</dbReference>
<dbReference type="InterPro" id="IPR001425">
    <property type="entry name" value="Arc/bac/fun_rhodopsins"/>
</dbReference>
<dbReference type="CDD" id="cd15239">
    <property type="entry name" value="7tm_YRO2_fungal-like"/>
    <property type="match status" value="1"/>
</dbReference>
<comment type="subcellular location">
    <subcellularLocation>
        <location evidence="1">Membrane</location>
        <topology evidence="1">Multi-pass membrane protein</topology>
    </subcellularLocation>
</comment>
<name>A0A8H4MC40_9EURO</name>
<keyword evidence="3 6" id="KW-0812">Transmembrane</keyword>
<evidence type="ECO:0000313" key="8">
    <source>
        <dbReference type="EMBL" id="KAF4240418.1"/>
    </source>
</evidence>
<feature type="transmembrane region" description="Helical" evidence="6">
    <location>
        <begin position="58"/>
        <end position="76"/>
    </location>
</feature>
<feature type="transmembrane region" description="Helical" evidence="6">
    <location>
        <begin position="156"/>
        <end position="174"/>
    </location>
</feature>
<evidence type="ECO:0000256" key="3">
    <source>
        <dbReference type="ARBA" id="ARBA00022692"/>
    </source>
</evidence>
<organism evidence="8 9">
    <name type="scientific">Aspergillus fumigatiaffinis</name>
    <dbReference type="NCBI Taxonomy" id="340414"/>
    <lineage>
        <taxon>Eukaryota</taxon>
        <taxon>Fungi</taxon>
        <taxon>Dikarya</taxon>
        <taxon>Ascomycota</taxon>
        <taxon>Pezizomycotina</taxon>
        <taxon>Eurotiomycetes</taxon>
        <taxon>Eurotiomycetidae</taxon>
        <taxon>Eurotiales</taxon>
        <taxon>Aspergillaceae</taxon>
        <taxon>Aspergillus</taxon>
        <taxon>Aspergillus subgen. Fumigati</taxon>
    </lineage>
</organism>
<evidence type="ECO:0000256" key="5">
    <source>
        <dbReference type="ARBA" id="ARBA00023136"/>
    </source>
</evidence>
<reference evidence="8" key="1">
    <citation type="journal article" date="2020" name="bioRxiv">
        <title>Genomic and phenotypic heterogeneity of clinical isolates of the human pathogens Aspergillus fumigatus, Aspergillus lentulus and Aspergillus fumigatiaffinis.</title>
        <authorList>
            <person name="dos Santos R.A.C."/>
            <person name="Steenwyk J.L."/>
            <person name="Rivero-Menendez O."/>
            <person name="Mead M.E."/>
            <person name="Silva L.P."/>
            <person name="Bastos R.W."/>
            <person name="Alastruey-Izquierdo A."/>
            <person name="Goldman G.H."/>
            <person name="Rokas A."/>
        </authorList>
    </citation>
    <scope>NUCLEOTIDE SEQUENCE</scope>
    <source>
        <strain evidence="8">CNM-CM6805</strain>
    </source>
</reference>
<keyword evidence="4 6" id="KW-1133">Transmembrane helix</keyword>
<dbReference type="PANTHER" id="PTHR28286">
    <property type="match status" value="1"/>
</dbReference>
<feature type="transmembrane region" description="Helical" evidence="6">
    <location>
        <begin position="190"/>
        <end position="211"/>
    </location>
</feature>
<dbReference type="Proteomes" id="UP000653565">
    <property type="component" value="Unassembled WGS sequence"/>
</dbReference>
<dbReference type="InterPro" id="IPR045851">
    <property type="entry name" value="AMP-bd_C_sf"/>
</dbReference>
<evidence type="ECO:0000259" key="7">
    <source>
        <dbReference type="Pfam" id="PF13193"/>
    </source>
</evidence>
<dbReference type="Pfam" id="PF13193">
    <property type="entry name" value="AMP-binding_C"/>
    <property type="match status" value="1"/>
</dbReference>
<gene>
    <name evidence="8" type="ORF">CNMCM6805_004938</name>
</gene>
<feature type="domain" description="AMP-binding enzyme C-terminal" evidence="7">
    <location>
        <begin position="330"/>
        <end position="368"/>
    </location>
</feature>
<dbReference type="Gene3D" id="3.40.50.12780">
    <property type="entry name" value="N-terminal domain of ligase-like"/>
    <property type="match status" value="1"/>
</dbReference>
<feature type="transmembrane region" description="Helical" evidence="6">
    <location>
        <begin position="223"/>
        <end position="245"/>
    </location>
</feature>
<dbReference type="Gene3D" id="3.30.300.30">
    <property type="match status" value="1"/>
</dbReference>
<dbReference type="GO" id="GO:0005886">
    <property type="term" value="C:plasma membrane"/>
    <property type="evidence" value="ECO:0007669"/>
    <property type="project" value="TreeGrafter"/>
</dbReference>
<dbReference type="EMBL" id="JAAAPX010000026">
    <property type="protein sequence ID" value="KAF4240418.1"/>
    <property type="molecule type" value="Genomic_DNA"/>
</dbReference>
<dbReference type="InterPro" id="IPR025110">
    <property type="entry name" value="AMP-bd_C"/>
</dbReference>
<evidence type="ECO:0000256" key="1">
    <source>
        <dbReference type="ARBA" id="ARBA00004141"/>
    </source>
</evidence>
<dbReference type="SMART" id="SM01021">
    <property type="entry name" value="Bac_rhodopsin"/>
    <property type="match status" value="1"/>
</dbReference>
<protein>
    <recommendedName>
        <fullName evidence="7">AMP-binding enzyme C-terminal domain-containing protein</fullName>
    </recommendedName>
</protein>
<evidence type="ECO:0000256" key="4">
    <source>
        <dbReference type="ARBA" id="ARBA00022989"/>
    </source>
</evidence>
<feature type="transmembrane region" description="Helical" evidence="6">
    <location>
        <begin position="130"/>
        <end position="150"/>
    </location>
</feature>
<feature type="transmembrane region" description="Helical" evidence="6">
    <location>
        <begin position="30"/>
        <end position="51"/>
    </location>
</feature>
<comment type="similarity">
    <text evidence="2">Belongs to the archaeal/bacterial/fungal opsin family.</text>
</comment>
<accession>A0A8H4MC40</accession>
<dbReference type="SUPFAM" id="SSF81321">
    <property type="entry name" value="Family A G protein-coupled receptor-like"/>
    <property type="match status" value="1"/>
</dbReference>
<evidence type="ECO:0000256" key="6">
    <source>
        <dbReference type="SAM" id="Phobius"/>
    </source>
</evidence>
<evidence type="ECO:0000313" key="9">
    <source>
        <dbReference type="Proteomes" id="UP000653565"/>
    </source>
</evidence>
<dbReference type="InterPro" id="IPR043476">
    <property type="entry name" value="Yro2-like_7TM"/>
</dbReference>
<dbReference type="Gene3D" id="1.20.1070.10">
    <property type="entry name" value="Rhodopsin 7-helix transmembrane proteins"/>
    <property type="match status" value="1"/>
</dbReference>